<dbReference type="InterPro" id="IPR056744">
    <property type="entry name" value="TRM5/TYW2-like_N"/>
</dbReference>
<keyword evidence="4 10" id="KW-0808">Transferase</keyword>
<comment type="function">
    <text evidence="10">Specifically methylates the N1 position of guanosine-37 in various cytoplasmic and mitochondrial tRNAs. Methylation is not dependent on the nature of the nucleoside 5' of the target nucleoside. This is the first step in the biosynthesis of wybutosine (yW), a modified base adjacent to the anticodon of tRNAs and required for accurate decoding.</text>
</comment>
<dbReference type="Gene3D" id="3.30.300.110">
    <property type="entry name" value="Met-10+ protein-like domains"/>
    <property type="match status" value="1"/>
</dbReference>
<keyword evidence="3 10" id="KW-0489">Methyltransferase</keyword>
<dbReference type="InterPro" id="IPR056743">
    <property type="entry name" value="TRM5-TYW2-like_MTfase"/>
</dbReference>
<comment type="catalytic activity">
    <reaction evidence="9 10">
        <text>guanosine(37) in tRNA + S-adenosyl-L-methionine = N(1)-methylguanosine(37) in tRNA + S-adenosyl-L-homocysteine + H(+)</text>
        <dbReference type="Rhea" id="RHEA:36899"/>
        <dbReference type="Rhea" id="RHEA-COMP:10145"/>
        <dbReference type="Rhea" id="RHEA-COMP:10147"/>
        <dbReference type="ChEBI" id="CHEBI:15378"/>
        <dbReference type="ChEBI" id="CHEBI:57856"/>
        <dbReference type="ChEBI" id="CHEBI:59789"/>
        <dbReference type="ChEBI" id="CHEBI:73542"/>
        <dbReference type="ChEBI" id="CHEBI:74269"/>
        <dbReference type="EC" id="2.1.1.228"/>
    </reaction>
</comment>
<protein>
    <recommendedName>
        <fullName evidence="10">tRNA (guanine(37)-N1)-methyltransferase</fullName>
        <ecNumber evidence="10">2.1.1.228</ecNumber>
    </recommendedName>
    <alternativeName>
        <fullName evidence="10">M1G-methyltransferase</fullName>
    </alternativeName>
    <alternativeName>
        <fullName evidence="10">tRNA [GM37] methyltransferase</fullName>
    </alternativeName>
    <alternativeName>
        <fullName evidence="10">tRNA methyltransferase 5</fullName>
    </alternativeName>
</protein>
<evidence type="ECO:0000256" key="1">
    <source>
        <dbReference type="ARBA" id="ARBA00009775"/>
    </source>
</evidence>
<dbReference type="GO" id="GO:0052906">
    <property type="term" value="F:tRNA (guanine(37)-N1)-methyltransferase activity"/>
    <property type="evidence" value="ECO:0007669"/>
    <property type="project" value="UniProtKB-UniRule"/>
</dbReference>
<comment type="similarity">
    <text evidence="1">Belongs to the class I-like SAM-binding methyltransferase superfamily. TRM5/TYW2 family.</text>
</comment>
<evidence type="ECO:0000256" key="5">
    <source>
        <dbReference type="ARBA" id="ARBA00022691"/>
    </source>
</evidence>
<keyword evidence="5 10" id="KW-0949">S-adenosyl-L-methionine</keyword>
<feature type="binding site" evidence="10">
    <location>
        <position position="387"/>
    </location>
    <ligand>
        <name>S-adenosyl-L-methionine</name>
        <dbReference type="ChEBI" id="CHEBI:59789"/>
    </ligand>
</feature>
<evidence type="ECO:0000256" key="4">
    <source>
        <dbReference type="ARBA" id="ARBA00022679"/>
    </source>
</evidence>
<evidence type="ECO:0000256" key="2">
    <source>
        <dbReference type="ARBA" id="ARBA00022490"/>
    </source>
</evidence>
<evidence type="ECO:0000259" key="11">
    <source>
        <dbReference type="PROSITE" id="PS51684"/>
    </source>
</evidence>
<organism evidence="12 13">
    <name type="scientific">Dekkera bruxellensis</name>
    <name type="common">Brettanomyces custersii</name>
    <dbReference type="NCBI Taxonomy" id="5007"/>
    <lineage>
        <taxon>Eukaryota</taxon>
        <taxon>Fungi</taxon>
        <taxon>Dikarya</taxon>
        <taxon>Ascomycota</taxon>
        <taxon>Saccharomycotina</taxon>
        <taxon>Pichiomycetes</taxon>
        <taxon>Pichiales</taxon>
        <taxon>Pichiaceae</taxon>
        <taxon>Brettanomyces</taxon>
    </lineage>
</organism>
<dbReference type="InterPro" id="IPR030382">
    <property type="entry name" value="MeTrfase_TRM5/TYW2"/>
</dbReference>
<dbReference type="Proteomes" id="UP000478008">
    <property type="component" value="Unassembled WGS sequence"/>
</dbReference>
<proteinExistence type="inferred from homology"/>
<dbReference type="FunFam" id="3.30.300.110:FF:000001">
    <property type="entry name" value="tRNA (guanine(37)-N1)-methyltransferase"/>
    <property type="match status" value="1"/>
</dbReference>
<evidence type="ECO:0000256" key="7">
    <source>
        <dbReference type="ARBA" id="ARBA00023128"/>
    </source>
</evidence>
<evidence type="ECO:0000313" key="13">
    <source>
        <dbReference type="Proteomes" id="UP000478008"/>
    </source>
</evidence>
<accession>A0A7D9GZ42</accession>
<feature type="binding site" evidence="10">
    <location>
        <begin position="335"/>
        <end position="336"/>
    </location>
    <ligand>
        <name>S-adenosyl-L-methionine</name>
        <dbReference type="ChEBI" id="CHEBI:59789"/>
    </ligand>
</feature>
<reference evidence="12 13" key="1">
    <citation type="submission" date="2019-07" db="EMBL/GenBank/DDBJ databases">
        <authorList>
            <person name="Friedrich A."/>
            <person name="Schacherer J."/>
        </authorList>
    </citation>
    <scope>NUCLEOTIDE SEQUENCE [LARGE SCALE GENOMIC DNA]</scope>
</reference>
<dbReference type="GO" id="GO:0005634">
    <property type="term" value="C:nucleus"/>
    <property type="evidence" value="ECO:0007669"/>
    <property type="project" value="UniProtKB-SubCell"/>
</dbReference>
<keyword evidence="8 10" id="KW-0539">Nucleus</keyword>
<comment type="subunit">
    <text evidence="10">Monomer.</text>
</comment>
<comment type="subcellular location">
    <subcellularLocation>
        <location evidence="10">Mitochondrion matrix</location>
    </subcellularLocation>
    <subcellularLocation>
        <location evidence="10">Nucleus</location>
    </subcellularLocation>
    <subcellularLocation>
        <location evidence="10">Cytoplasm</location>
    </subcellularLocation>
    <text evidence="10">Predominantly in the mitochondria and in the nucleus.</text>
</comment>
<feature type="binding site" evidence="10">
    <location>
        <begin position="307"/>
        <end position="308"/>
    </location>
    <ligand>
        <name>S-adenosyl-L-methionine</name>
        <dbReference type="ChEBI" id="CHEBI:59789"/>
    </ligand>
</feature>
<evidence type="ECO:0000256" key="8">
    <source>
        <dbReference type="ARBA" id="ARBA00023242"/>
    </source>
</evidence>
<evidence type="ECO:0000256" key="6">
    <source>
        <dbReference type="ARBA" id="ARBA00022694"/>
    </source>
</evidence>
<keyword evidence="7 10" id="KW-0496">Mitochondrion</keyword>
<feature type="binding site" evidence="10">
    <location>
        <position position="269"/>
    </location>
    <ligand>
        <name>S-adenosyl-L-methionine</name>
        <dbReference type="ChEBI" id="CHEBI:59789"/>
    </ligand>
</feature>
<keyword evidence="13" id="KW-1185">Reference proteome</keyword>
<dbReference type="PROSITE" id="PS51684">
    <property type="entry name" value="SAM_MT_TRM5_TYW2"/>
    <property type="match status" value="1"/>
</dbReference>
<dbReference type="Pfam" id="PF02475">
    <property type="entry name" value="TRM5-TYW2_MTfase"/>
    <property type="match status" value="1"/>
</dbReference>
<dbReference type="GO" id="GO:0005759">
    <property type="term" value="C:mitochondrial matrix"/>
    <property type="evidence" value="ECO:0007669"/>
    <property type="project" value="UniProtKB-SubCell"/>
</dbReference>
<evidence type="ECO:0000256" key="3">
    <source>
        <dbReference type="ARBA" id="ARBA00022603"/>
    </source>
</evidence>
<dbReference type="InterPro" id="IPR025792">
    <property type="entry name" value="tRNA_Gua_MeTrfase_euk"/>
</dbReference>
<dbReference type="AlphaFoldDB" id="A0A7D9GZ42"/>
<dbReference type="Gene3D" id="3.40.50.150">
    <property type="entry name" value="Vaccinia Virus protein VP39"/>
    <property type="match status" value="1"/>
</dbReference>
<sequence>MIPRSLSRLIREMSTISLRNLSPPICRGSKVLDKSAFTVKFKVWSILFRDPKHIGQFLKKFNKESISIPRIPFIDCLNTKSSAGKELLSLGVKNKALKVIILTDKLSVTEKDKEEEPKSIKYTPEKLNDALSEECIGFIKDSDAIYRIHELTFGYDFWKAEEILKAVLPENLLDDVPTSFTKAGHLAHLNLRDEYKPYDTVIGQVILDKNPTITTVVDKVDTVGNKFRTFKMKVIAGEPNFMVTQRESGCDFTFDFSKVYWNSRLSTEHGRLIKGFKPGTAICDVMAGVGPFAIPAGKKECFVFANDLNPESYKYLKQNIQSNKTSSSVIPFNMDGAQLIKDSPKILMDYVKEHPTIRTVSHPNGHAKRRKVSELKVPHFFSEYAMNLPGSAITFVPAYVGLFSHAFSGMSKEEIQSLPDYKLPIIHVYHFEKFSPTEKPEPSEEELFSRIHKKISNYLNYDIPFEKLSFHLVRKVAPTKPMYCISFELPEEVAFA</sequence>
<evidence type="ECO:0000256" key="9">
    <source>
        <dbReference type="ARBA" id="ARBA00047783"/>
    </source>
</evidence>
<dbReference type="PANTHER" id="PTHR23245:SF36">
    <property type="entry name" value="TRNA (GUANINE(37)-N1)-METHYLTRANSFERASE"/>
    <property type="match status" value="1"/>
</dbReference>
<dbReference type="SUPFAM" id="SSF53335">
    <property type="entry name" value="S-adenosyl-L-methionine-dependent methyltransferases"/>
    <property type="match status" value="1"/>
</dbReference>
<dbReference type="GO" id="GO:0002939">
    <property type="term" value="P:tRNA N1-guanine methylation"/>
    <property type="evidence" value="ECO:0007669"/>
    <property type="project" value="TreeGrafter"/>
</dbReference>
<name>A0A7D9GZ42_DEKBR</name>
<dbReference type="PANTHER" id="PTHR23245">
    <property type="entry name" value="TRNA METHYLTRANSFERASE"/>
    <property type="match status" value="1"/>
</dbReference>
<evidence type="ECO:0000256" key="10">
    <source>
        <dbReference type="HAMAP-Rule" id="MF_03152"/>
    </source>
</evidence>
<dbReference type="GO" id="GO:0070901">
    <property type="term" value="P:mitochondrial tRNA methylation"/>
    <property type="evidence" value="ECO:0007669"/>
    <property type="project" value="UniProtKB-ARBA"/>
</dbReference>
<feature type="domain" description="SAM-dependent methyltransferase TRM5/TYW2-type" evidence="11">
    <location>
        <begin position="180"/>
        <end position="491"/>
    </location>
</feature>
<dbReference type="HAMAP" id="MF_03152">
    <property type="entry name" value="TRM5"/>
    <property type="match status" value="1"/>
</dbReference>
<dbReference type="Pfam" id="PF25133">
    <property type="entry name" value="TYW2_N_2"/>
    <property type="match status" value="1"/>
</dbReference>
<evidence type="ECO:0000313" key="12">
    <source>
        <dbReference type="EMBL" id="VUG15829.1"/>
    </source>
</evidence>
<gene>
    <name evidence="10 12" type="primary">TRM5</name>
    <name evidence="12" type="ORF">DEBR0S1_01046G</name>
</gene>
<keyword evidence="6 10" id="KW-0819">tRNA processing</keyword>
<dbReference type="EC" id="2.1.1.228" evidence="10"/>
<dbReference type="InterPro" id="IPR029063">
    <property type="entry name" value="SAM-dependent_MTases_sf"/>
</dbReference>
<dbReference type="EMBL" id="CABFWN010000001">
    <property type="protein sequence ID" value="VUG15829.1"/>
    <property type="molecule type" value="Genomic_DNA"/>
</dbReference>
<comment type="similarity">
    <text evidence="10">Belongs to the TRM5 / TYW2 family.</text>
</comment>
<keyword evidence="2 10" id="KW-0963">Cytoplasm</keyword>